<dbReference type="InterPro" id="IPR050743">
    <property type="entry name" value="2-oxoacid_DH_E2_comp"/>
</dbReference>
<evidence type="ECO:0000256" key="5">
    <source>
        <dbReference type="ARBA" id="ARBA00022823"/>
    </source>
</evidence>
<comment type="function">
    <text evidence="7">The pyruvate dehydrogenase complex catalyzes the overall conversion of pyruvate to acetyl-CoA and CO(2). It contains multiple copies of three enzymatic components: pyruvate dehydrogenase (E1), dihydrolipoamide acetyltransferase (E2) and lipoamide dehydrogenase (E3).</text>
</comment>
<comment type="catalytic activity">
    <reaction evidence="8">
        <text>N(6)-[(R)-dihydrolipoyl]-L-lysyl-[protein] + acetyl-CoA = N(6)-[(R)-S(8)-acetyldihydrolipoyl]-L-lysyl-[protein] + CoA</text>
        <dbReference type="Rhea" id="RHEA:17017"/>
        <dbReference type="Rhea" id="RHEA-COMP:10475"/>
        <dbReference type="Rhea" id="RHEA-COMP:10478"/>
        <dbReference type="ChEBI" id="CHEBI:57287"/>
        <dbReference type="ChEBI" id="CHEBI:57288"/>
        <dbReference type="ChEBI" id="CHEBI:83100"/>
        <dbReference type="ChEBI" id="CHEBI:83111"/>
        <dbReference type="EC" id="2.3.1.12"/>
    </reaction>
</comment>
<dbReference type="RefSeq" id="WP_228854714.1">
    <property type="nucleotide sequence ID" value="NZ_AP024086.1"/>
</dbReference>
<dbReference type="PANTHER" id="PTHR43178:SF2">
    <property type="entry name" value="DIHYDROLIPOYLLYSINE-RESIDUE ACETYLTRANSFERASE COMPONENT OF PYRUVATE DEHYDROGENASE COMPLEX"/>
    <property type="match status" value="1"/>
</dbReference>
<keyword evidence="13" id="KW-0670">Pyruvate</keyword>
<dbReference type="GO" id="GO:0006086">
    <property type="term" value="P:pyruvate decarboxylation to acetyl-CoA"/>
    <property type="evidence" value="ECO:0007669"/>
    <property type="project" value="TreeGrafter"/>
</dbReference>
<comment type="subunit">
    <text evidence="3">Forms a 24-polypeptide structural core with octahedral symmetry.</text>
</comment>
<dbReference type="Proteomes" id="UP000826725">
    <property type="component" value="Chromosome"/>
</dbReference>
<feature type="domain" description="Lipoyl-binding" evidence="11">
    <location>
        <begin position="2"/>
        <end position="77"/>
    </location>
</feature>
<comment type="similarity">
    <text evidence="2 9">Belongs to the 2-oxoacid dehydrogenase family.</text>
</comment>
<dbReference type="KEGG" id="dbk:DGMP_30420"/>
<evidence type="ECO:0000256" key="1">
    <source>
        <dbReference type="ARBA" id="ARBA00001938"/>
    </source>
</evidence>
<dbReference type="GO" id="GO:0005737">
    <property type="term" value="C:cytoplasm"/>
    <property type="evidence" value="ECO:0007669"/>
    <property type="project" value="TreeGrafter"/>
</dbReference>
<organism evidence="13 14">
    <name type="scientific">Desulfomarina profundi</name>
    <dbReference type="NCBI Taxonomy" id="2772557"/>
    <lineage>
        <taxon>Bacteria</taxon>
        <taxon>Pseudomonadati</taxon>
        <taxon>Thermodesulfobacteriota</taxon>
        <taxon>Desulfobulbia</taxon>
        <taxon>Desulfobulbales</taxon>
        <taxon>Desulfobulbaceae</taxon>
        <taxon>Desulfomarina</taxon>
    </lineage>
</organism>
<evidence type="ECO:0000256" key="2">
    <source>
        <dbReference type="ARBA" id="ARBA00007317"/>
    </source>
</evidence>
<gene>
    <name evidence="13" type="ORF">DGMP_30420</name>
</gene>
<evidence type="ECO:0000256" key="10">
    <source>
        <dbReference type="SAM" id="MobiDB-lite"/>
    </source>
</evidence>
<dbReference type="EC" id="2.3.1.-" evidence="9"/>
<dbReference type="InterPro" id="IPR000089">
    <property type="entry name" value="Biotin_lipoyl"/>
</dbReference>
<evidence type="ECO:0000313" key="14">
    <source>
        <dbReference type="Proteomes" id="UP000826725"/>
    </source>
</evidence>
<dbReference type="PANTHER" id="PTHR43178">
    <property type="entry name" value="DIHYDROLIPOAMIDE ACETYLTRANSFERASE COMPONENT OF PYRUVATE DEHYDROGENASE COMPLEX"/>
    <property type="match status" value="1"/>
</dbReference>
<evidence type="ECO:0000256" key="4">
    <source>
        <dbReference type="ARBA" id="ARBA00022679"/>
    </source>
</evidence>
<evidence type="ECO:0000259" key="12">
    <source>
        <dbReference type="PROSITE" id="PS51826"/>
    </source>
</evidence>
<dbReference type="InterPro" id="IPR003016">
    <property type="entry name" value="2-oxoA_DH_lipoyl-BS"/>
</dbReference>
<dbReference type="Pfam" id="PF00364">
    <property type="entry name" value="Biotin_lipoyl"/>
    <property type="match status" value="1"/>
</dbReference>
<evidence type="ECO:0000256" key="3">
    <source>
        <dbReference type="ARBA" id="ARBA00011484"/>
    </source>
</evidence>
<dbReference type="PROSITE" id="PS00189">
    <property type="entry name" value="LIPOYL"/>
    <property type="match status" value="1"/>
</dbReference>
<keyword evidence="6 9" id="KW-0012">Acyltransferase</keyword>
<evidence type="ECO:0000259" key="11">
    <source>
        <dbReference type="PROSITE" id="PS50968"/>
    </source>
</evidence>
<dbReference type="Pfam" id="PF00198">
    <property type="entry name" value="2-oxoacid_dh"/>
    <property type="match status" value="1"/>
</dbReference>
<dbReference type="AlphaFoldDB" id="A0A8D5FVC0"/>
<evidence type="ECO:0000256" key="6">
    <source>
        <dbReference type="ARBA" id="ARBA00023315"/>
    </source>
</evidence>
<dbReference type="GO" id="GO:0004742">
    <property type="term" value="F:dihydrolipoyllysine-residue acetyltransferase activity"/>
    <property type="evidence" value="ECO:0007669"/>
    <property type="project" value="UniProtKB-EC"/>
</dbReference>
<dbReference type="CDD" id="cd06849">
    <property type="entry name" value="lipoyl_domain"/>
    <property type="match status" value="1"/>
</dbReference>
<protein>
    <recommendedName>
        <fullName evidence="9">Dihydrolipoamide acetyltransferase component of pyruvate dehydrogenase complex</fullName>
        <ecNumber evidence="9">2.3.1.-</ecNumber>
    </recommendedName>
</protein>
<feature type="region of interest" description="Disordered" evidence="10">
    <location>
        <begin position="83"/>
        <end position="102"/>
    </location>
</feature>
<dbReference type="PROSITE" id="PS50968">
    <property type="entry name" value="BIOTINYL_LIPOYL"/>
    <property type="match status" value="1"/>
</dbReference>
<evidence type="ECO:0000256" key="8">
    <source>
        <dbReference type="ARBA" id="ARBA00048370"/>
    </source>
</evidence>
<keyword evidence="4 9" id="KW-0808">Transferase</keyword>
<dbReference type="GO" id="GO:0031405">
    <property type="term" value="F:lipoic acid binding"/>
    <property type="evidence" value="ECO:0007669"/>
    <property type="project" value="TreeGrafter"/>
</dbReference>
<dbReference type="InterPro" id="IPR004167">
    <property type="entry name" value="PSBD"/>
</dbReference>
<evidence type="ECO:0000256" key="9">
    <source>
        <dbReference type="RuleBase" id="RU003423"/>
    </source>
</evidence>
<evidence type="ECO:0000313" key="13">
    <source>
        <dbReference type="EMBL" id="BCL62349.1"/>
    </source>
</evidence>
<dbReference type="FunFam" id="3.30.559.10:FF:000007">
    <property type="entry name" value="Dihydrolipoamide acetyltransferase component of pyruvate dehydrogenase complex"/>
    <property type="match status" value="1"/>
</dbReference>
<dbReference type="InterPro" id="IPR001078">
    <property type="entry name" value="2-oxoacid_DH_actylTfrase"/>
</dbReference>
<dbReference type="Pfam" id="PF02817">
    <property type="entry name" value="E3_binding"/>
    <property type="match status" value="1"/>
</dbReference>
<sequence>MSTSFTLPDLGEGVHEAEILKIHVSPGQEIKEGEIILEVETDKAAVEIPSPFTGMVSRITVEEGDFAKVGDVLIVFNENTVEEKSATEKKMSPKKTTASLTLPVPASPATRRIARELGVNLRDVPPTGHGGIVTREDVEKFAAAENVETAEKQEKEQTVPELSPSALPDFSKWGEIERIPFRSIRRTTARKMSESWSRIPHVYCHDMVDITKLEEFRIKHKEEIEESGGRLTLTVFALKAVVAGLTTFPFFNASLDTKAKEIILKKFFHIGVAMDSGSGLVVPVIRDVERKSIRDIAIELHKVVTRARTGTLSREEMSGSTFTITNTGPLGGAGFTAIINYPEVAILGMGQGRRQPVVTVDDHGREKIVVRLIMPVVLGFDHRVVDGADAIRFLRLIIDSLKDPDELLITMI</sequence>
<evidence type="ECO:0000256" key="7">
    <source>
        <dbReference type="ARBA" id="ARBA00025211"/>
    </source>
</evidence>
<reference evidence="13" key="1">
    <citation type="submission" date="2020-09" db="EMBL/GenBank/DDBJ databases">
        <title>Desulfogranum mesoprofundum gen. nov., sp. nov., a novel mesophilic, sulfate-reducing chemolithoautotroph isolated from a deep-sea hydrothermal vent chimney in the Suiyo Seamount.</title>
        <authorList>
            <person name="Hashimoto Y."/>
            <person name="Nakagawa S."/>
        </authorList>
    </citation>
    <scope>NUCLEOTIDE SEQUENCE</scope>
    <source>
        <strain evidence="13">KT2</strain>
    </source>
</reference>
<comment type="cofactor">
    <cofactor evidence="1 9">
        <name>(R)-lipoate</name>
        <dbReference type="ChEBI" id="CHEBI:83088"/>
    </cofactor>
</comment>
<accession>A0A8D5FVC0</accession>
<dbReference type="PROSITE" id="PS51826">
    <property type="entry name" value="PSBD"/>
    <property type="match status" value="1"/>
</dbReference>
<proteinExistence type="inferred from homology"/>
<keyword evidence="5 9" id="KW-0450">Lipoyl</keyword>
<dbReference type="EMBL" id="AP024086">
    <property type="protein sequence ID" value="BCL62349.1"/>
    <property type="molecule type" value="Genomic_DNA"/>
</dbReference>
<name>A0A8D5FVC0_9BACT</name>
<feature type="domain" description="Peripheral subunit-binding (PSBD)" evidence="12">
    <location>
        <begin position="105"/>
        <end position="142"/>
    </location>
</feature>
<keyword evidence="14" id="KW-1185">Reference proteome</keyword>